<gene>
    <name evidence="2" type="ORF">UFOPK3684_00826</name>
</gene>
<organism evidence="2">
    <name type="scientific">freshwater metagenome</name>
    <dbReference type="NCBI Taxonomy" id="449393"/>
    <lineage>
        <taxon>unclassified sequences</taxon>
        <taxon>metagenomes</taxon>
        <taxon>ecological metagenomes</taxon>
    </lineage>
</organism>
<proteinExistence type="predicted"/>
<feature type="transmembrane region" description="Helical" evidence="1">
    <location>
        <begin position="128"/>
        <end position="145"/>
    </location>
</feature>
<feature type="transmembrane region" description="Helical" evidence="1">
    <location>
        <begin position="194"/>
        <end position="211"/>
    </location>
</feature>
<dbReference type="AlphaFoldDB" id="A0A6J7IDK8"/>
<keyword evidence="1" id="KW-0812">Transmembrane</keyword>
<reference evidence="2" key="1">
    <citation type="submission" date="2020-05" db="EMBL/GenBank/DDBJ databases">
        <authorList>
            <person name="Chiriac C."/>
            <person name="Salcher M."/>
            <person name="Ghai R."/>
            <person name="Kavagutti S V."/>
        </authorList>
    </citation>
    <scope>NUCLEOTIDE SEQUENCE</scope>
</reference>
<name>A0A6J7IDK8_9ZZZZ</name>
<feature type="transmembrane region" description="Helical" evidence="1">
    <location>
        <begin position="217"/>
        <end position="236"/>
    </location>
</feature>
<evidence type="ECO:0000313" key="2">
    <source>
        <dbReference type="EMBL" id="CAB4928596.1"/>
    </source>
</evidence>
<feature type="transmembrane region" description="Helical" evidence="1">
    <location>
        <begin position="21"/>
        <end position="40"/>
    </location>
</feature>
<sequence>MKNNEWTSISWIRHLRTRARTFDFLIISIFSSSLGLRWLIPATIYPNSPNDDYLGVMLAHNLIRGHWFGGWSPDLLSKPPAYSFFLMIAHFIPVDPTVLIHLFYLLISLLFLKFTVDFFSGSDESKKLFIRVGFLFLAFNPAVFANDFSRIYRTSLDTLATFLFFTLFLKLLTLLRDIYFSGDRLAWKHTSIKTYSWIGISLGLTYSVMVLTRYEAIWVLIATIPVLFAVWIFSISRNEIKWKLKNKYRSGVILINLFVIATVAYLIPVGVISTINKAVYGVFEVENFFSGNYERAITLWEGVQTGKSNLSFIPVSKGQRAAVYAVSPAALSLKPFLDGLPNTGWKTHNCAATGVCDESGGGWFPWELRSAAVDSNHIRNEVQFQDFFGRLADEISLACKSELISCGSSGMAPGAKPILDYSPHQLLDTSVKAFGSLFTLEQAANVNHADNGQDPAQLKVWHSTIHFNYLIVTKNSNSWMGMANTITFLRDIYRYLLPIFFILAMLFLFIRQEYINRISKFYLFSLILGLITYSGGMAIFESSVGFNVGYSLYALPMQPVLLMFIIFGSAAMTLRPKEIL</sequence>
<feature type="transmembrane region" description="Helical" evidence="1">
    <location>
        <begin position="151"/>
        <end position="173"/>
    </location>
</feature>
<dbReference type="EMBL" id="CAFBMZ010000052">
    <property type="protein sequence ID" value="CAB4928596.1"/>
    <property type="molecule type" value="Genomic_DNA"/>
</dbReference>
<feature type="transmembrane region" description="Helical" evidence="1">
    <location>
        <begin position="552"/>
        <end position="574"/>
    </location>
</feature>
<keyword evidence="1" id="KW-1133">Transmembrane helix</keyword>
<feature type="transmembrane region" description="Helical" evidence="1">
    <location>
        <begin position="248"/>
        <end position="267"/>
    </location>
</feature>
<feature type="transmembrane region" description="Helical" evidence="1">
    <location>
        <begin position="81"/>
        <end position="107"/>
    </location>
</feature>
<accession>A0A6J7IDK8</accession>
<keyword evidence="1" id="KW-0472">Membrane</keyword>
<evidence type="ECO:0000256" key="1">
    <source>
        <dbReference type="SAM" id="Phobius"/>
    </source>
</evidence>
<feature type="transmembrane region" description="Helical" evidence="1">
    <location>
        <begin position="521"/>
        <end position="540"/>
    </location>
</feature>
<feature type="transmembrane region" description="Helical" evidence="1">
    <location>
        <begin position="492"/>
        <end position="509"/>
    </location>
</feature>
<protein>
    <submittedName>
        <fullName evidence="2">Unannotated protein</fullName>
    </submittedName>
</protein>